<evidence type="ECO:0000256" key="15">
    <source>
        <dbReference type="ARBA" id="ARBA00048238"/>
    </source>
</evidence>
<accession>A0ABV9K5Y6</accession>
<evidence type="ECO:0000256" key="18">
    <source>
        <dbReference type="HAMAP-Rule" id="MF_01966"/>
    </source>
</evidence>
<dbReference type="HAMAP" id="MF_01965">
    <property type="entry name" value="NADHX_dehydratase"/>
    <property type="match status" value="1"/>
</dbReference>
<comment type="catalytic activity">
    <reaction evidence="15 17 19">
        <text>(6S)-NADHX + ADP = AMP + phosphate + NADH + H(+)</text>
        <dbReference type="Rhea" id="RHEA:32223"/>
        <dbReference type="ChEBI" id="CHEBI:15378"/>
        <dbReference type="ChEBI" id="CHEBI:43474"/>
        <dbReference type="ChEBI" id="CHEBI:57945"/>
        <dbReference type="ChEBI" id="CHEBI:64074"/>
        <dbReference type="ChEBI" id="CHEBI:456215"/>
        <dbReference type="ChEBI" id="CHEBI:456216"/>
        <dbReference type="EC" id="4.2.1.136"/>
    </reaction>
</comment>
<feature type="binding site" evidence="18">
    <location>
        <position position="160"/>
    </location>
    <ligand>
        <name>(6S)-NADPHX</name>
        <dbReference type="ChEBI" id="CHEBI:64076"/>
    </ligand>
</feature>
<name>A0ABV9K5Y6_9PORP</name>
<dbReference type="PANTHER" id="PTHR12592:SF0">
    <property type="entry name" value="ATP-DEPENDENT (S)-NAD(P)H-HYDRATE DEHYDRATASE"/>
    <property type="match status" value="1"/>
</dbReference>
<reference evidence="23" key="1">
    <citation type="journal article" date="2019" name="Int. J. Syst. Evol. Microbiol.">
        <title>The Global Catalogue of Microorganisms (GCM) 10K type strain sequencing project: providing services to taxonomists for standard genome sequencing and annotation.</title>
        <authorList>
            <consortium name="The Broad Institute Genomics Platform"/>
            <consortium name="The Broad Institute Genome Sequencing Center for Infectious Disease"/>
            <person name="Wu L."/>
            <person name="Ma J."/>
        </authorList>
    </citation>
    <scope>NUCLEOTIDE SEQUENCE [LARGE SCALE GENOMIC DNA]</scope>
    <source>
        <strain evidence="23">CGMCC 4.7357</strain>
    </source>
</reference>
<evidence type="ECO:0000256" key="5">
    <source>
        <dbReference type="ARBA" id="ARBA00022723"/>
    </source>
</evidence>
<dbReference type="InterPro" id="IPR004443">
    <property type="entry name" value="YjeF_N_dom"/>
</dbReference>
<dbReference type="CDD" id="cd01171">
    <property type="entry name" value="YXKO-related"/>
    <property type="match status" value="1"/>
</dbReference>
<dbReference type="NCBIfam" id="TIGR00196">
    <property type="entry name" value="yjeF_cterm"/>
    <property type="match status" value="1"/>
</dbReference>
<evidence type="ECO:0000256" key="7">
    <source>
        <dbReference type="ARBA" id="ARBA00022840"/>
    </source>
</evidence>
<keyword evidence="6 17" id="KW-0547">Nucleotide-binding</keyword>
<evidence type="ECO:0000313" key="23">
    <source>
        <dbReference type="Proteomes" id="UP001596020"/>
    </source>
</evidence>
<feature type="domain" description="YjeF C-terminal" evidence="20">
    <location>
        <begin position="229"/>
        <end position="502"/>
    </location>
</feature>
<comment type="caution">
    <text evidence="18">Lacks conserved residue(s) required for the propagation of feature annotation.</text>
</comment>
<dbReference type="NCBIfam" id="TIGR00197">
    <property type="entry name" value="yjeF_nterm"/>
    <property type="match status" value="1"/>
</dbReference>
<dbReference type="InterPro" id="IPR029056">
    <property type="entry name" value="Ribokinase-like"/>
</dbReference>
<feature type="binding site" evidence="17">
    <location>
        <position position="443"/>
    </location>
    <ligand>
        <name>(6S)-NADPHX</name>
        <dbReference type="ChEBI" id="CHEBI:64076"/>
    </ligand>
</feature>
<gene>
    <name evidence="17" type="primary">nnrD</name>
    <name evidence="18" type="synonym">nnrE</name>
    <name evidence="22" type="ORF">ACFO3G_01825</name>
</gene>
<comment type="catalytic activity">
    <reaction evidence="2 18 19">
        <text>(6R)-NADPHX = (6S)-NADPHX</text>
        <dbReference type="Rhea" id="RHEA:32227"/>
        <dbReference type="ChEBI" id="CHEBI:64076"/>
        <dbReference type="ChEBI" id="CHEBI:64077"/>
        <dbReference type="EC" id="5.1.99.6"/>
    </reaction>
</comment>
<evidence type="ECO:0000256" key="10">
    <source>
        <dbReference type="ARBA" id="ARBA00023027"/>
    </source>
</evidence>
<dbReference type="EC" id="5.1.99.6" evidence="19"/>
<keyword evidence="13" id="KW-0511">Multifunctional enzyme</keyword>
<sequence length="504" mass="55289">MTPIFTGSNISELDKYTIKNEPIDGTDLVERAASTFVNIFKRKYNKQTKIYVFAGSGNNGADALAIARMLLNDGYIVESYLFNPSNKLSIECEEHKTRLMHCPINRFTMITSTFNPPIIEDNSIIIDGIFGTGLNRQVEGGFAALIKFINSVSATVIAIDIPSGLFSESNMNNNPDTIVKANYTYTFEFPKLAFFFRENEKFIGKWKILPIGLSEKGKREIKTEYFLVEDKDMSAISTERSKFSHKGTFGHSLIIAGSKGMMGAACLSAKAAIKTGLGKLTLHVPSCGYTIAQTVVPEAMCQVDTDELFNTEINLDKDYTTIGVGPGLGNYPEGARMLETLFEKYRKPMVIDADALNIIANNRDLLRKIPKDSILTPHPGELERLTTFSTNSEEQIIQAQNLAYKYNIYVILKGAYSATCMPSGHVTFNSTGNPGMATGGSGDVLFGMLVGLLSCGYNPSTAAIMANYIHGLAGDIYVAKESEESLSASDIIDHIGLAFRQLRD</sequence>
<dbReference type="Pfam" id="PF01256">
    <property type="entry name" value="Carb_kinase"/>
    <property type="match status" value="1"/>
</dbReference>
<keyword evidence="11 18" id="KW-0413">Isomerase</keyword>
<comment type="cofactor">
    <cofactor evidence="17">
        <name>Mg(2+)</name>
        <dbReference type="ChEBI" id="CHEBI:18420"/>
    </cofactor>
</comment>
<dbReference type="Gene3D" id="3.40.50.10260">
    <property type="entry name" value="YjeF N-terminal domain"/>
    <property type="match status" value="1"/>
</dbReference>
<keyword evidence="8 17" id="KW-0521">NADP</keyword>
<dbReference type="SUPFAM" id="SSF53613">
    <property type="entry name" value="Ribokinase-like"/>
    <property type="match status" value="1"/>
</dbReference>
<evidence type="ECO:0000256" key="2">
    <source>
        <dbReference type="ARBA" id="ARBA00000909"/>
    </source>
</evidence>
<dbReference type="EMBL" id="JBHSGO010000035">
    <property type="protein sequence ID" value="MFC4665358.1"/>
    <property type="molecule type" value="Genomic_DNA"/>
</dbReference>
<comment type="similarity">
    <text evidence="4 19">In the C-terminal section; belongs to the NnrD/CARKD family.</text>
</comment>
<evidence type="ECO:0000256" key="14">
    <source>
        <dbReference type="ARBA" id="ARBA00025153"/>
    </source>
</evidence>
<evidence type="ECO:0000256" key="8">
    <source>
        <dbReference type="ARBA" id="ARBA00022857"/>
    </source>
</evidence>
<feature type="binding site" evidence="17">
    <location>
        <position position="442"/>
    </location>
    <ligand>
        <name>AMP</name>
        <dbReference type="ChEBI" id="CHEBI:456215"/>
    </ligand>
</feature>
<evidence type="ECO:0000256" key="17">
    <source>
        <dbReference type="HAMAP-Rule" id="MF_01965"/>
    </source>
</evidence>
<evidence type="ECO:0000256" key="6">
    <source>
        <dbReference type="ARBA" id="ARBA00022741"/>
    </source>
</evidence>
<evidence type="ECO:0000256" key="16">
    <source>
        <dbReference type="ARBA" id="ARBA00049209"/>
    </source>
</evidence>
<comment type="similarity">
    <text evidence="3 19">In the N-terminal section; belongs to the NnrE/AIBP family.</text>
</comment>
<feature type="binding site" evidence="17">
    <location>
        <position position="378"/>
    </location>
    <ligand>
        <name>(6S)-NADPHX</name>
        <dbReference type="ChEBI" id="CHEBI:64076"/>
    </ligand>
</feature>
<keyword evidence="23" id="KW-1185">Reference proteome</keyword>
<dbReference type="EC" id="4.2.1.136" evidence="19"/>
<feature type="binding site" evidence="18">
    <location>
        <begin position="58"/>
        <end position="62"/>
    </location>
    <ligand>
        <name>(6S)-NADPHX</name>
        <dbReference type="ChEBI" id="CHEBI:64076"/>
    </ligand>
</feature>
<comment type="caution">
    <text evidence="22">The sequence shown here is derived from an EMBL/GenBank/DDBJ whole genome shotgun (WGS) entry which is preliminary data.</text>
</comment>
<evidence type="ECO:0000256" key="19">
    <source>
        <dbReference type="PIRNR" id="PIRNR017184"/>
    </source>
</evidence>
<evidence type="ECO:0000259" key="21">
    <source>
        <dbReference type="PROSITE" id="PS51385"/>
    </source>
</evidence>
<organism evidence="22 23">
    <name type="scientific">Falsiporphyromonas endometrii</name>
    <dbReference type="NCBI Taxonomy" id="1387297"/>
    <lineage>
        <taxon>Bacteria</taxon>
        <taxon>Pseudomonadati</taxon>
        <taxon>Bacteroidota</taxon>
        <taxon>Bacteroidia</taxon>
        <taxon>Bacteroidales</taxon>
        <taxon>Porphyromonadaceae</taxon>
        <taxon>Falsiporphyromonas</taxon>
    </lineage>
</organism>
<evidence type="ECO:0000256" key="12">
    <source>
        <dbReference type="ARBA" id="ARBA00023239"/>
    </source>
</evidence>
<evidence type="ECO:0000256" key="11">
    <source>
        <dbReference type="ARBA" id="ARBA00023235"/>
    </source>
</evidence>
<dbReference type="InterPro" id="IPR030677">
    <property type="entry name" value="Nnr"/>
</dbReference>
<comment type="function">
    <text evidence="17">Catalyzes the dehydration of the S-form of NAD(P)HX at the expense of ADP, which is converted to AMP. Together with NAD(P)HX epimerase, which catalyzes the epimerization of the S- and R-forms, the enzyme allows the repair of both epimers of NAD(P)HX, a damaged form of NAD(P)H that is a result of enzymatic or heat-dependent hydration.</text>
</comment>
<feature type="binding site" evidence="18">
    <location>
        <position position="163"/>
    </location>
    <ligand>
        <name>K(+)</name>
        <dbReference type="ChEBI" id="CHEBI:29103"/>
    </ligand>
</feature>
<comment type="function">
    <text evidence="14 19">Bifunctional enzyme that catalyzes the epimerization of the S- and R-forms of NAD(P)HX and the dehydration of the S-form of NAD(P)HX at the expense of ADP, which is converted to AMP. This allows the repair of both epimers of NAD(P)HX, a damaged form of NAD(P)H that is a result of enzymatic or heat-dependent hydration.</text>
</comment>
<keyword evidence="7 17" id="KW-0067">ATP-binding</keyword>
<keyword evidence="12 17" id="KW-0456">Lyase</keyword>
<dbReference type="Gene3D" id="3.40.1190.20">
    <property type="match status" value="1"/>
</dbReference>
<feature type="binding site" evidence="17">
    <location>
        <position position="327"/>
    </location>
    <ligand>
        <name>(6S)-NADPHX</name>
        <dbReference type="ChEBI" id="CHEBI:64076"/>
    </ligand>
</feature>
<evidence type="ECO:0000256" key="9">
    <source>
        <dbReference type="ARBA" id="ARBA00022958"/>
    </source>
</evidence>
<keyword evidence="10 17" id="KW-0520">NAD</keyword>
<evidence type="ECO:0000259" key="20">
    <source>
        <dbReference type="PROSITE" id="PS51383"/>
    </source>
</evidence>
<keyword evidence="5 18" id="KW-0479">Metal-binding</keyword>
<comment type="similarity">
    <text evidence="17">Belongs to the NnrD/CARKD family.</text>
</comment>
<dbReference type="Proteomes" id="UP001596020">
    <property type="component" value="Unassembled WGS sequence"/>
</dbReference>
<protein>
    <recommendedName>
        <fullName evidence="19">Bifunctional NAD(P)H-hydrate repair enzyme</fullName>
    </recommendedName>
    <alternativeName>
        <fullName evidence="19">Nicotinamide nucleotide repair protein</fullName>
    </alternativeName>
    <domain>
        <recommendedName>
            <fullName evidence="19">ADP-dependent (S)-NAD(P)H-hydrate dehydratase</fullName>
            <ecNumber evidence="19">4.2.1.136</ecNumber>
        </recommendedName>
        <alternativeName>
            <fullName evidence="19">ADP-dependent NAD(P)HX dehydratase</fullName>
        </alternativeName>
    </domain>
    <domain>
        <recommendedName>
            <fullName evidence="19">NAD(P)H-hydrate epimerase</fullName>
            <ecNumber evidence="19">5.1.99.6</ecNumber>
        </recommendedName>
    </domain>
</protein>
<feature type="binding site" evidence="17">
    <location>
        <position position="264"/>
    </location>
    <ligand>
        <name>(6S)-NADPHX</name>
        <dbReference type="ChEBI" id="CHEBI:64076"/>
    </ligand>
</feature>
<proteinExistence type="inferred from homology"/>
<dbReference type="SUPFAM" id="SSF64153">
    <property type="entry name" value="YjeF N-terminal domain-like"/>
    <property type="match status" value="1"/>
</dbReference>
<dbReference type="PANTHER" id="PTHR12592">
    <property type="entry name" value="ATP-DEPENDENT (S)-NAD(P)H-HYDRATE DEHYDRATASE FAMILY MEMBER"/>
    <property type="match status" value="1"/>
</dbReference>
<dbReference type="RefSeq" id="WP_380077415.1">
    <property type="nucleotide sequence ID" value="NZ_JBHSGO010000035.1"/>
</dbReference>
<evidence type="ECO:0000313" key="22">
    <source>
        <dbReference type="EMBL" id="MFC4665358.1"/>
    </source>
</evidence>
<comment type="function">
    <text evidence="18">Catalyzes the epimerization of the S- and R-forms of NAD(P)HX, a damaged form of NAD(P)H that is a result of enzymatic or heat-dependent hydration. This is a prerequisite for the S-specific NAD(P)H-hydrate dehydratase to allow the repair of both epimers of NAD(P)HX.</text>
</comment>
<feature type="binding site" evidence="18">
    <location>
        <position position="59"/>
    </location>
    <ligand>
        <name>K(+)</name>
        <dbReference type="ChEBI" id="CHEBI:29103"/>
    </ligand>
</feature>
<comment type="cofactor">
    <cofactor evidence="18 19">
        <name>K(+)</name>
        <dbReference type="ChEBI" id="CHEBI:29103"/>
    </cofactor>
    <text evidence="18 19">Binds 1 potassium ion per subunit.</text>
</comment>
<keyword evidence="9 18" id="KW-0630">Potassium</keyword>
<feature type="domain" description="YjeF N-terminal" evidence="21">
    <location>
        <begin position="10"/>
        <end position="219"/>
    </location>
</feature>
<evidence type="ECO:0000256" key="4">
    <source>
        <dbReference type="ARBA" id="ARBA00009524"/>
    </source>
</evidence>
<feature type="binding site" evidence="18">
    <location>
        <begin position="131"/>
        <end position="137"/>
    </location>
    <ligand>
        <name>(6S)-NADPHX</name>
        <dbReference type="ChEBI" id="CHEBI:64076"/>
    </ligand>
</feature>
<feature type="binding site" evidence="18">
    <location>
        <position position="127"/>
    </location>
    <ligand>
        <name>K(+)</name>
        <dbReference type="ChEBI" id="CHEBI:29103"/>
    </ligand>
</feature>
<comment type="catalytic activity">
    <reaction evidence="1 18 19">
        <text>(6R)-NADHX = (6S)-NADHX</text>
        <dbReference type="Rhea" id="RHEA:32215"/>
        <dbReference type="ChEBI" id="CHEBI:64074"/>
        <dbReference type="ChEBI" id="CHEBI:64075"/>
        <dbReference type="EC" id="5.1.99.6"/>
    </reaction>
</comment>
<evidence type="ECO:0000256" key="13">
    <source>
        <dbReference type="ARBA" id="ARBA00023268"/>
    </source>
</evidence>
<comment type="catalytic activity">
    <reaction evidence="16 17 19">
        <text>(6S)-NADPHX + ADP = AMP + phosphate + NADPH + H(+)</text>
        <dbReference type="Rhea" id="RHEA:32235"/>
        <dbReference type="ChEBI" id="CHEBI:15378"/>
        <dbReference type="ChEBI" id="CHEBI:43474"/>
        <dbReference type="ChEBI" id="CHEBI:57783"/>
        <dbReference type="ChEBI" id="CHEBI:64076"/>
        <dbReference type="ChEBI" id="CHEBI:456215"/>
        <dbReference type="ChEBI" id="CHEBI:456216"/>
        <dbReference type="EC" id="4.2.1.136"/>
    </reaction>
</comment>
<dbReference type="InterPro" id="IPR036652">
    <property type="entry name" value="YjeF_N_dom_sf"/>
</dbReference>
<comment type="similarity">
    <text evidence="18">Belongs to the NnrE/AIBP family.</text>
</comment>
<comment type="subunit">
    <text evidence="17">Homotetramer.</text>
</comment>
<dbReference type="InterPro" id="IPR000631">
    <property type="entry name" value="CARKD"/>
</dbReference>
<feature type="binding site" evidence="17">
    <location>
        <begin position="413"/>
        <end position="417"/>
    </location>
    <ligand>
        <name>AMP</name>
        <dbReference type="ChEBI" id="CHEBI:456215"/>
    </ligand>
</feature>
<dbReference type="PIRSF" id="PIRSF017184">
    <property type="entry name" value="Nnr"/>
    <property type="match status" value="1"/>
</dbReference>
<dbReference type="PROSITE" id="PS51385">
    <property type="entry name" value="YJEF_N"/>
    <property type="match status" value="1"/>
</dbReference>
<dbReference type="Pfam" id="PF03853">
    <property type="entry name" value="YjeF_N"/>
    <property type="match status" value="1"/>
</dbReference>
<dbReference type="HAMAP" id="MF_01966">
    <property type="entry name" value="NADHX_epimerase"/>
    <property type="match status" value="1"/>
</dbReference>
<evidence type="ECO:0000256" key="1">
    <source>
        <dbReference type="ARBA" id="ARBA00000013"/>
    </source>
</evidence>
<dbReference type="PROSITE" id="PS51383">
    <property type="entry name" value="YJEF_C_3"/>
    <property type="match status" value="1"/>
</dbReference>
<evidence type="ECO:0000256" key="3">
    <source>
        <dbReference type="ARBA" id="ARBA00006001"/>
    </source>
</evidence>